<proteinExistence type="inferred from homology"/>
<dbReference type="Gene3D" id="3.40.190.10">
    <property type="entry name" value="Periplasmic binding protein-like II"/>
    <property type="match status" value="2"/>
</dbReference>
<dbReference type="Proteomes" id="UP000051442">
    <property type="component" value="Unassembled WGS sequence"/>
</dbReference>
<dbReference type="PRINTS" id="PR00039">
    <property type="entry name" value="HTHLYSR"/>
</dbReference>
<dbReference type="Pfam" id="PF00126">
    <property type="entry name" value="HTH_1"/>
    <property type="match status" value="1"/>
</dbReference>
<dbReference type="PANTHER" id="PTHR30126:SF40">
    <property type="entry name" value="HTH-TYPE TRANSCRIPTIONAL REGULATOR GLTR"/>
    <property type="match status" value="1"/>
</dbReference>
<reference evidence="6 7" key="1">
    <citation type="journal article" date="2015" name="Genome Announc.">
        <title>Expanding the biotechnology potential of lactobacilli through comparative genomics of 213 strains and associated genera.</title>
        <authorList>
            <person name="Sun Z."/>
            <person name="Harris H.M."/>
            <person name="McCann A."/>
            <person name="Guo C."/>
            <person name="Argimon S."/>
            <person name="Zhang W."/>
            <person name="Yang X."/>
            <person name="Jeffery I.B."/>
            <person name="Cooney J.C."/>
            <person name="Kagawa T.F."/>
            <person name="Liu W."/>
            <person name="Song Y."/>
            <person name="Salvetti E."/>
            <person name="Wrobel A."/>
            <person name="Rasinkangas P."/>
            <person name="Parkhill J."/>
            <person name="Rea M.C."/>
            <person name="O'Sullivan O."/>
            <person name="Ritari J."/>
            <person name="Douillard F.P."/>
            <person name="Paul Ross R."/>
            <person name="Yang R."/>
            <person name="Briner A.E."/>
            <person name="Felis G.E."/>
            <person name="de Vos W.M."/>
            <person name="Barrangou R."/>
            <person name="Klaenhammer T.R."/>
            <person name="Caufield P.W."/>
            <person name="Cui Y."/>
            <person name="Zhang H."/>
            <person name="O'Toole P.W."/>
        </authorList>
    </citation>
    <scope>NUCLEOTIDE SEQUENCE [LARGE SCALE GENOMIC DNA]</scope>
    <source>
        <strain evidence="6 7">DSM 23365</strain>
    </source>
</reference>
<dbReference type="SUPFAM" id="SSF53850">
    <property type="entry name" value="Periplasmic binding protein-like II"/>
    <property type="match status" value="1"/>
</dbReference>
<name>A0A0R2F0T2_9LACO</name>
<dbReference type="InterPro" id="IPR000847">
    <property type="entry name" value="LysR_HTH_N"/>
</dbReference>
<keyword evidence="3" id="KW-0238">DNA-binding</keyword>
<dbReference type="Pfam" id="PF03466">
    <property type="entry name" value="LysR_substrate"/>
    <property type="match status" value="1"/>
</dbReference>
<evidence type="ECO:0000256" key="1">
    <source>
        <dbReference type="ARBA" id="ARBA00009437"/>
    </source>
</evidence>
<feature type="domain" description="HTH lysR-type" evidence="5">
    <location>
        <begin position="1"/>
        <end position="58"/>
    </location>
</feature>
<evidence type="ECO:0000313" key="7">
    <source>
        <dbReference type="Proteomes" id="UP000051442"/>
    </source>
</evidence>
<dbReference type="InterPro" id="IPR036390">
    <property type="entry name" value="WH_DNA-bd_sf"/>
</dbReference>
<dbReference type="PATRIC" id="fig|1423804.4.peg.1500"/>
<dbReference type="STRING" id="1423804.FD14_GL001390"/>
<evidence type="ECO:0000256" key="4">
    <source>
        <dbReference type="ARBA" id="ARBA00023163"/>
    </source>
</evidence>
<dbReference type="GO" id="GO:0003700">
    <property type="term" value="F:DNA-binding transcription factor activity"/>
    <property type="evidence" value="ECO:0007669"/>
    <property type="project" value="InterPro"/>
</dbReference>
<dbReference type="InterPro" id="IPR005119">
    <property type="entry name" value="LysR_subst-bd"/>
</dbReference>
<comment type="similarity">
    <text evidence="1">Belongs to the LysR transcriptional regulatory family.</text>
</comment>
<evidence type="ECO:0000313" key="6">
    <source>
        <dbReference type="EMBL" id="KRN21067.1"/>
    </source>
</evidence>
<keyword evidence="2" id="KW-0805">Transcription regulation</keyword>
<evidence type="ECO:0000256" key="2">
    <source>
        <dbReference type="ARBA" id="ARBA00023015"/>
    </source>
</evidence>
<dbReference type="SUPFAM" id="SSF46785">
    <property type="entry name" value="Winged helix' DNA-binding domain"/>
    <property type="match status" value="1"/>
</dbReference>
<dbReference type="PANTHER" id="PTHR30126">
    <property type="entry name" value="HTH-TYPE TRANSCRIPTIONAL REGULATOR"/>
    <property type="match status" value="1"/>
</dbReference>
<organism evidence="6 7">
    <name type="scientific">Secundilactobacillus similis DSM 23365 = JCM 2765</name>
    <dbReference type="NCBI Taxonomy" id="1423804"/>
    <lineage>
        <taxon>Bacteria</taxon>
        <taxon>Bacillati</taxon>
        <taxon>Bacillota</taxon>
        <taxon>Bacilli</taxon>
        <taxon>Lactobacillales</taxon>
        <taxon>Lactobacillaceae</taxon>
        <taxon>Secundilactobacillus</taxon>
    </lineage>
</organism>
<gene>
    <name evidence="6" type="ORF">FD14_GL001390</name>
</gene>
<dbReference type="RefSeq" id="WP_057152097.1">
    <property type="nucleotide sequence ID" value="NZ_AYZM01000130.1"/>
</dbReference>
<dbReference type="Gene3D" id="1.10.10.10">
    <property type="entry name" value="Winged helix-like DNA-binding domain superfamily/Winged helix DNA-binding domain"/>
    <property type="match status" value="1"/>
</dbReference>
<dbReference type="OrthoDB" id="9785745at2"/>
<dbReference type="EMBL" id="AYZM01000130">
    <property type="protein sequence ID" value="KRN21067.1"/>
    <property type="molecule type" value="Genomic_DNA"/>
</dbReference>
<dbReference type="InterPro" id="IPR036388">
    <property type="entry name" value="WH-like_DNA-bd_sf"/>
</dbReference>
<dbReference type="PROSITE" id="PS50931">
    <property type="entry name" value="HTH_LYSR"/>
    <property type="match status" value="1"/>
</dbReference>
<sequence>MERQLAAFMAVYETRNFSQAARQLFISQPSVSVQINQLENHFGVTLFERNGRRQVQPTKAADQLYVAYQRQQLEWQTTVAQIKQTAKHAKTNVTLGFSQTTSVELLPRVMPTLLAAKQYQFTIQTMNSAAILEGVVNRKLAYGVIEKPMLADYVIQTELPGDQLVLAGNPATNLWLLREPGSGVRHYTEAYLHERGIVPEETLVVDSNQTILGLLAVGVGKTIMSREIVPEKVIKRDIGPNYQRQFYLIGVDQQPNQQLAQLRQLIEAAVRD</sequence>
<evidence type="ECO:0000259" key="5">
    <source>
        <dbReference type="PROSITE" id="PS50931"/>
    </source>
</evidence>
<dbReference type="FunFam" id="1.10.10.10:FF:000001">
    <property type="entry name" value="LysR family transcriptional regulator"/>
    <property type="match status" value="1"/>
</dbReference>
<dbReference type="GO" id="GO:0000976">
    <property type="term" value="F:transcription cis-regulatory region binding"/>
    <property type="evidence" value="ECO:0007669"/>
    <property type="project" value="TreeGrafter"/>
</dbReference>
<dbReference type="AlphaFoldDB" id="A0A0R2F0T2"/>
<evidence type="ECO:0000256" key="3">
    <source>
        <dbReference type="ARBA" id="ARBA00023125"/>
    </source>
</evidence>
<comment type="caution">
    <text evidence="6">The sequence shown here is derived from an EMBL/GenBank/DDBJ whole genome shotgun (WGS) entry which is preliminary data.</text>
</comment>
<keyword evidence="4" id="KW-0804">Transcription</keyword>
<protein>
    <submittedName>
        <fullName evidence="6">Transcriptional regulator</fullName>
    </submittedName>
</protein>
<accession>A0A0R2F0T2</accession>
<keyword evidence="7" id="KW-1185">Reference proteome</keyword>